<dbReference type="InterPro" id="IPR001647">
    <property type="entry name" value="HTH_TetR"/>
</dbReference>
<dbReference type="RefSeq" id="WP_283894074.1">
    <property type="nucleotide sequence ID" value="NZ_JARWAF010000004.1"/>
</dbReference>
<evidence type="ECO:0000313" key="7">
    <source>
        <dbReference type="EMBL" id="MDJ1641108.1"/>
    </source>
</evidence>
<organism evidence="7 8">
    <name type="scientific">Streptomyces pakalii</name>
    <dbReference type="NCBI Taxonomy" id="3036494"/>
    <lineage>
        <taxon>Bacteria</taxon>
        <taxon>Bacillati</taxon>
        <taxon>Actinomycetota</taxon>
        <taxon>Actinomycetes</taxon>
        <taxon>Kitasatosporales</taxon>
        <taxon>Streptomycetaceae</taxon>
        <taxon>Streptomyces</taxon>
    </lineage>
</organism>
<dbReference type="PANTHER" id="PTHR30055:SF148">
    <property type="entry name" value="TETR-FAMILY TRANSCRIPTIONAL REGULATOR"/>
    <property type="match status" value="1"/>
</dbReference>
<dbReference type="InterPro" id="IPR011075">
    <property type="entry name" value="TetR_C"/>
</dbReference>
<dbReference type="PANTHER" id="PTHR30055">
    <property type="entry name" value="HTH-TYPE TRANSCRIPTIONAL REGULATOR RUTR"/>
    <property type="match status" value="1"/>
</dbReference>
<reference evidence="7 8" key="1">
    <citation type="submission" date="2023-04" db="EMBL/GenBank/DDBJ databases">
        <title>A novel species of the genus Streptomyces: Streptomyces pakalii sp. nov. isolated from a Mexican soil jungle.</title>
        <authorList>
            <person name="Chavez-Hernandez M.A."/>
            <person name="Ortiz-Alvarez J."/>
            <person name="Villa-Tanaca L."/>
            <person name="Hernandez-Rodriguez C."/>
        </authorList>
    </citation>
    <scope>NUCLEOTIDE SEQUENCE [LARGE SCALE GENOMIC DNA]</scope>
    <source>
        <strain evidence="7 8">ENCB-J15</strain>
    </source>
</reference>
<dbReference type="Gene3D" id="1.10.357.10">
    <property type="entry name" value="Tetracycline Repressor, domain 2"/>
    <property type="match status" value="1"/>
</dbReference>
<dbReference type="SUPFAM" id="SSF46689">
    <property type="entry name" value="Homeodomain-like"/>
    <property type="match status" value="1"/>
</dbReference>
<accession>A0ABT7D5Z7</accession>
<evidence type="ECO:0000256" key="3">
    <source>
        <dbReference type="ARBA" id="ARBA00023163"/>
    </source>
</evidence>
<feature type="domain" description="HTH tetR-type" evidence="6">
    <location>
        <begin position="72"/>
        <end position="133"/>
    </location>
</feature>
<evidence type="ECO:0000256" key="2">
    <source>
        <dbReference type="ARBA" id="ARBA00023125"/>
    </source>
</evidence>
<keyword evidence="3" id="KW-0804">Transcription</keyword>
<protein>
    <submittedName>
        <fullName evidence="7">TetR/AcrR family transcriptional regulator</fullName>
    </submittedName>
</protein>
<dbReference type="Gene3D" id="1.10.10.60">
    <property type="entry name" value="Homeodomain-like"/>
    <property type="match status" value="1"/>
</dbReference>
<dbReference type="Pfam" id="PF00440">
    <property type="entry name" value="TetR_N"/>
    <property type="match status" value="1"/>
</dbReference>
<evidence type="ECO:0000256" key="5">
    <source>
        <dbReference type="SAM" id="MobiDB-lite"/>
    </source>
</evidence>
<dbReference type="InterPro" id="IPR036271">
    <property type="entry name" value="Tet_transcr_reg_TetR-rel_C_sf"/>
</dbReference>
<feature type="DNA-binding region" description="H-T-H motif" evidence="4">
    <location>
        <begin position="96"/>
        <end position="115"/>
    </location>
</feature>
<evidence type="ECO:0000259" key="6">
    <source>
        <dbReference type="PROSITE" id="PS50977"/>
    </source>
</evidence>
<dbReference type="EMBL" id="JARWAF010000004">
    <property type="protein sequence ID" value="MDJ1641108.1"/>
    <property type="molecule type" value="Genomic_DNA"/>
</dbReference>
<keyword evidence="1" id="KW-0805">Transcription regulation</keyword>
<keyword evidence="2 4" id="KW-0238">DNA-binding</keyword>
<dbReference type="InterPro" id="IPR050109">
    <property type="entry name" value="HTH-type_TetR-like_transc_reg"/>
</dbReference>
<name>A0ABT7D5Z7_9ACTN</name>
<comment type="caution">
    <text evidence="7">The sequence shown here is derived from an EMBL/GenBank/DDBJ whole genome shotgun (WGS) entry which is preliminary data.</text>
</comment>
<feature type="compositionally biased region" description="Basic and acidic residues" evidence="5">
    <location>
        <begin position="1"/>
        <end position="12"/>
    </location>
</feature>
<evidence type="ECO:0000256" key="4">
    <source>
        <dbReference type="PROSITE-ProRule" id="PRU00335"/>
    </source>
</evidence>
<sequence length="258" mass="27406">MQGQDGERDRHGVRNGGDRSPGTSVGAPDGASAEASTGAPAEVPAGAPDGTSAGAPAEVPDPEPRRGRPRSAAAERAILDAVIALLEAGEPLAGLSIERIARTAGVGKATIYRRWPDKEELFVDVVRDMEPDDPPVSGTEGLADLRVMLESLRTRGLAQRSSALLHNIFAQMKSHPKLWNEYHGTVIAPRRLAMVEAVRRAVAAGELRDDLDVELIDDLFVGPMLVRTVHRPDAPLPDDLADRIITALLQGLAPAARV</sequence>
<keyword evidence="8" id="KW-1185">Reference proteome</keyword>
<dbReference type="Pfam" id="PF16859">
    <property type="entry name" value="TetR_C_11"/>
    <property type="match status" value="1"/>
</dbReference>
<feature type="region of interest" description="Disordered" evidence="5">
    <location>
        <begin position="1"/>
        <end position="72"/>
    </location>
</feature>
<evidence type="ECO:0000256" key="1">
    <source>
        <dbReference type="ARBA" id="ARBA00023015"/>
    </source>
</evidence>
<gene>
    <name evidence="7" type="ORF">P5W92_11925</name>
</gene>
<dbReference type="Proteomes" id="UP001237194">
    <property type="component" value="Unassembled WGS sequence"/>
</dbReference>
<dbReference type="InterPro" id="IPR009057">
    <property type="entry name" value="Homeodomain-like_sf"/>
</dbReference>
<evidence type="ECO:0000313" key="8">
    <source>
        <dbReference type="Proteomes" id="UP001237194"/>
    </source>
</evidence>
<dbReference type="PROSITE" id="PS50977">
    <property type="entry name" value="HTH_TETR_2"/>
    <property type="match status" value="1"/>
</dbReference>
<proteinExistence type="predicted"/>
<dbReference type="SUPFAM" id="SSF48498">
    <property type="entry name" value="Tetracyclin repressor-like, C-terminal domain"/>
    <property type="match status" value="1"/>
</dbReference>